<organism evidence="1 2">
    <name type="scientific">Clostridium cellulovorans (strain ATCC 35296 / DSM 3052 / OCM 3 / 743B)</name>
    <dbReference type="NCBI Taxonomy" id="573061"/>
    <lineage>
        <taxon>Bacteria</taxon>
        <taxon>Bacillati</taxon>
        <taxon>Bacillota</taxon>
        <taxon>Clostridia</taxon>
        <taxon>Eubacteriales</taxon>
        <taxon>Clostridiaceae</taxon>
        <taxon>Clostridium</taxon>
    </lineage>
</organism>
<name>D9SRQ2_CLOC7</name>
<dbReference type="HOGENOM" id="CLU_1802727_0_0_9"/>
<sequence>MKKTWITYGLIACVSLALVTGCVKKEDKEEVTTTTRTTISANDVDNIVVSKDNKRMETLIKGIDDDKIDEFVEIYNSADFTEDASIDEDQQIELTINLSNADTVELSGGDENYESCYYNGKTFKVSSEELANYFDSLNYRYLK</sequence>
<reference evidence="1 2" key="1">
    <citation type="submission" date="2010-08" db="EMBL/GenBank/DDBJ databases">
        <title>Complete sequence of Clostridium cellulovorans 743B.</title>
        <authorList>
            <consortium name="US DOE Joint Genome Institute"/>
            <person name="Lucas S."/>
            <person name="Copeland A."/>
            <person name="Lapidus A."/>
            <person name="Cheng J.-F."/>
            <person name="Bruce D."/>
            <person name="Goodwin L."/>
            <person name="Pitluck S."/>
            <person name="Chertkov O."/>
            <person name="Detter J.C."/>
            <person name="Han C."/>
            <person name="Tapia R."/>
            <person name="Land M."/>
            <person name="Hauser L."/>
            <person name="Chang Y.-J."/>
            <person name="Jeffries C."/>
            <person name="Kyrpides N."/>
            <person name="Ivanova N."/>
            <person name="Mikhailova N."/>
            <person name="Hemme C.L."/>
            <person name="Woyke T."/>
        </authorList>
    </citation>
    <scope>NUCLEOTIDE SEQUENCE [LARGE SCALE GENOMIC DNA]</scope>
    <source>
        <strain evidence="2">ATCC 35296 / DSM 3052 / OCM 3 / 743B</strain>
    </source>
</reference>
<dbReference type="RefSeq" id="WP_010074801.1">
    <property type="nucleotide sequence ID" value="NC_014393.1"/>
</dbReference>
<dbReference type="AlphaFoldDB" id="D9SRQ2"/>
<dbReference type="Proteomes" id="UP000002730">
    <property type="component" value="Chromosome"/>
</dbReference>
<accession>D9SRQ2</accession>
<protein>
    <recommendedName>
        <fullName evidence="3">Lipoprotein</fullName>
    </recommendedName>
</protein>
<evidence type="ECO:0000313" key="2">
    <source>
        <dbReference type="Proteomes" id="UP000002730"/>
    </source>
</evidence>
<dbReference type="PROSITE" id="PS51257">
    <property type="entry name" value="PROKAR_LIPOPROTEIN"/>
    <property type="match status" value="1"/>
</dbReference>
<dbReference type="OrthoDB" id="2972446at2"/>
<proteinExistence type="predicted"/>
<dbReference type="EMBL" id="CP002160">
    <property type="protein sequence ID" value="ADL50419.1"/>
    <property type="molecule type" value="Genomic_DNA"/>
</dbReference>
<evidence type="ECO:0008006" key="3">
    <source>
        <dbReference type="Google" id="ProtNLM"/>
    </source>
</evidence>
<gene>
    <name evidence="1" type="ordered locus">Clocel_0648</name>
</gene>
<keyword evidence="2" id="KW-1185">Reference proteome</keyword>
<evidence type="ECO:0000313" key="1">
    <source>
        <dbReference type="EMBL" id="ADL50419.1"/>
    </source>
</evidence>
<dbReference type="KEGG" id="ccb:Clocel_0648"/>